<evidence type="ECO:0000256" key="1">
    <source>
        <dbReference type="SAM" id="MobiDB-lite"/>
    </source>
</evidence>
<reference evidence="2 3" key="1">
    <citation type="submission" date="2019-04" db="EMBL/GenBank/DDBJ databases">
        <title>Three New Species of Nocardioides, Nocardioides euryhalodurans sp. nov., Nocardioides seonyuensis sp. nov. and Nocardioides eburneoflavus sp. nov. Isolated from Soil.</title>
        <authorList>
            <person name="Roh S.G."/>
            <person name="Lee C."/>
            <person name="Kim M.-K."/>
            <person name="Kim S.B."/>
        </authorList>
    </citation>
    <scope>NUCLEOTIDE SEQUENCE [LARGE SCALE GENOMIC DNA]</scope>
    <source>
        <strain evidence="2 3">MMS17-SY213</strain>
    </source>
</reference>
<dbReference type="Proteomes" id="UP000297496">
    <property type="component" value="Unassembled WGS sequence"/>
</dbReference>
<evidence type="ECO:0000313" key="2">
    <source>
        <dbReference type="EMBL" id="TGN63564.1"/>
    </source>
</evidence>
<dbReference type="EMBL" id="SRRO01000001">
    <property type="protein sequence ID" value="TGN63564.1"/>
    <property type="molecule type" value="Genomic_DNA"/>
</dbReference>
<comment type="caution">
    <text evidence="2">The sequence shown here is derived from an EMBL/GenBank/DDBJ whole genome shotgun (WGS) entry which is preliminary data.</text>
</comment>
<sequence length="105" mass="11870">MPGNVRSRWSRPRVAAQPPFPATPGRRRRRRRASWGACGPRSNFGPAYTDVLLHRSRCDRRRGHCGWVREHGNYVALSEPWVTIGSSVNGTSIRQSPWVFDVSAS</sequence>
<feature type="region of interest" description="Disordered" evidence="1">
    <location>
        <begin position="1"/>
        <end position="36"/>
    </location>
</feature>
<dbReference type="AlphaFoldDB" id="A0A4Z1C0F5"/>
<dbReference type="OrthoDB" id="8452484at2"/>
<proteinExistence type="predicted"/>
<accession>A0A4Z1C0F5</accession>
<organism evidence="2 3">
    <name type="scientific">Nocardioides eburneiflavus</name>
    <dbReference type="NCBI Taxonomy" id="2518372"/>
    <lineage>
        <taxon>Bacteria</taxon>
        <taxon>Bacillati</taxon>
        <taxon>Actinomycetota</taxon>
        <taxon>Actinomycetes</taxon>
        <taxon>Propionibacteriales</taxon>
        <taxon>Nocardioidaceae</taxon>
        <taxon>Nocardioides</taxon>
    </lineage>
</organism>
<keyword evidence="3" id="KW-1185">Reference proteome</keyword>
<name>A0A4Z1C0F5_9ACTN</name>
<evidence type="ECO:0000313" key="3">
    <source>
        <dbReference type="Proteomes" id="UP000297496"/>
    </source>
</evidence>
<gene>
    <name evidence="2" type="ORF">EXE59_06085</name>
</gene>
<protein>
    <submittedName>
        <fullName evidence="2">Uncharacterized protein</fullName>
    </submittedName>
</protein>